<evidence type="ECO:0000313" key="3">
    <source>
        <dbReference type="Proteomes" id="UP000298246"/>
    </source>
</evidence>
<dbReference type="InterPro" id="IPR051680">
    <property type="entry name" value="ATP-dep_Glu-Cys_Ligase-2"/>
</dbReference>
<dbReference type="Proteomes" id="UP000298246">
    <property type="component" value="Unassembled WGS sequence"/>
</dbReference>
<gene>
    <name evidence="2" type="ORF">B5M42_01980</name>
</gene>
<dbReference type="Pfam" id="PF04168">
    <property type="entry name" value="Alpha-E"/>
    <property type="match status" value="1"/>
</dbReference>
<dbReference type="AlphaFoldDB" id="A0A4Y8Q941"/>
<organism evidence="2 3">
    <name type="scientific">Paenibacillus athensensis</name>
    <dbReference type="NCBI Taxonomy" id="1967502"/>
    <lineage>
        <taxon>Bacteria</taxon>
        <taxon>Bacillati</taxon>
        <taxon>Bacillota</taxon>
        <taxon>Bacilli</taxon>
        <taxon>Bacillales</taxon>
        <taxon>Paenibacillaceae</taxon>
        <taxon>Paenibacillus</taxon>
    </lineage>
</organism>
<dbReference type="EMBL" id="MYFO01000002">
    <property type="protein sequence ID" value="TFE91237.1"/>
    <property type="molecule type" value="Genomic_DNA"/>
</dbReference>
<dbReference type="InterPro" id="IPR007296">
    <property type="entry name" value="DUF403"/>
</dbReference>
<evidence type="ECO:0000259" key="1">
    <source>
        <dbReference type="Pfam" id="PF04168"/>
    </source>
</evidence>
<reference evidence="2 3" key="1">
    <citation type="submission" date="2017-03" db="EMBL/GenBank/DDBJ databases">
        <title>Isolation of Levoglucosan Utilizing Bacteria.</title>
        <authorList>
            <person name="Arya A.S."/>
        </authorList>
    </citation>
    <scope>NUCLEOTIDE SEQUENCE [LARGE SCALE GENOMIC DNA]</scope>
    <source>
        <strain evidence="2 3">MEC069</strain>
    </source>
</reference>
<comment type="caution">
    <text evidence="2">The sequence shown here is derived from an EMBL/GenBank/DDBJ whole genome shotgun (WGS) entry which is preliminary data.</text>
</comment>
<dbReference type="RefSeq" id="WP_134749158.1">
    <property type="nucleotide sequence ID" value="NZ_MYFO02000004.1"/>
</dbReference>
<name>A0A4Y8Q941_9BACL</name>
<accession>A0A4Y8Q941</accession>
<dbReference type="OrthoDB" id="9803532at2"/>
<sequence length="317" mass="37063">MLNRNAEALFWVGRYMERAENHARLIDVHYHIQQERDFHQEDHKWFRLIDAFGARAEYGQQFDAFTQKDVLSFMTLDRGYANSLFACVSQARGNLRSLREKLPSEMWDVLNGFYLWLGEKQVDDILQEGPHLFYKMIKERTAMFYGVQQSVMAREAEWYFIESGRYLERAENTVRILQSVIRAIREDQAPPYMYLLAVLKSVSASQSFRRTYADELSVEHIVEFLIGSDAFPRSIHYAFSRLEECLDKLQLTPQELQVTRERRIRLAGKVRADLACLDWEEMTLGEAQPLLDGLMQACQRLGQTIESSFFRVEGATA</sequence>
<dbReference type="PANTHER" id="PTHR34595:SF7">
    <property type="entry name" value="SLL1039 PROTEIN"/>
    <property type="match status" value="1"/>
</dbReference>
<protein>
    <recommendedName>
        <fullName evidence="1">DUF403 domain-containing protein</fullName>
    </recommendedName>
</protein>
<proteinExistence type="predicted"/>
<feature type="domain" description="DUF403" evidence="1">
    <location>
        <begin position="1"/>
        <end position="310"/>
    </location>
</feature>
<keyword evidence="3" id="KW-1185">Reference proteome</keyword>
<dbReference type="PANTHER" id="PTHR34595">
    <property type="entry name" value="BLR5612 PROTEIN"/>
    <property type="match status" value="1"/>
</dbReference>
<evidence type="ECO:0000313" key="2">
    <source>
        <dbReference type="EMBL" id="TFE91237.1"/>
    </source>
</evidence>